<dbReference type="PANTHER" id="PTHR36120:SF1">
    <property type="entry name" value="L-FUCOSE ISOMERASE C-TERMINAL DOMAIN-CONTAINING PROTEIN"/>
    <property type="match status" value="1"/>
</dbReference>
<dbReference type="EMBL" id="BARW01007603">
    <property type="protein sequence ID" value="GAI88024.1"/>
    <property type="molecule type" value="Genomic_DNA"/>
</dbReference>
<dbReference type="InterPro" id="IPR009015">
    <property type="entry name" value="Fucose_isomerase_N/cen_sf"/>
</dbReference>
<feature type="non-terminal residue" evidence="3">
    <location>
        <position position="140"/>
    </location>
</feature>
<proteinExistence type="predicted"/>
<keyword evidence="1" id="KW-0413">Isomerase</keyword>
<accession>X1U6V6</accession>
<comment type="caution">
    <text evidence="3">The sequence shown here is derived from an EMBL/GenBank/DDBJ whole genome shotgun (WGS) entry which is preliminary data.</text>
</comment>
<keyword evidence="2" id="KW-0119">Carbohydrate metabolism</keyword>
<reference evidence="3" key="1">
    <citation type="journal article" date="2014" name="Front. Microbiol.">
        <title>High frequency of phylogenetically diverse reductive dehalogenase-homologous genes in deep subseafloor sedimentary metagenomes.</title>
        <authorList>
            <person name="Kawai M."/>
            <person name="Futagami T."/>
            <person name="Toyoda A."/>
            <person name="Takaki Y."/>
            <person name="Nishi S."/>
            <person name="Hori S."/>
            <person name="Arai W."/>
            <person name="Tsubouchi T."/>
            <person name="Morono Y."/>
            <person name="Uchiyama I."/>
            <person name="Ito T."/>
            <person name="Fujiyama A."/>
            <person name="Inagaki F."/>
            <person name="Takami H."/>
        </authorList>
    </citation>
    <scope>NUCLEOTIDE SEQUENCE</scope>
    <source>
        <strain evidence="3">Expedition CK06-06</strain>
    </source>
</reference>
<organism evidence="3">
    <name type="scientific">marine sediment metagenome</name>
    <dbReference type="NCBI Taxonomy" id="412755"/>
    <lineage>
        <taxon>unclassified sequences</taxon>
        <taxon>metagenomes</taxon>
        <taxon>ecological metagenomes</taxon>
    </lineage>
</organism>
<protein>
    <recommendedName>
        <fullName evidence="4">Fucose isomerase</fullName>
    </recommendedName>
</protein>
<dbReference type="AlphaFoldDB" id="X1U6V6"/>
<name>X1U6V6_9ZZZZ</name>
<dbReference type="GO" id="GO:0016861">
    <property type="term" value="F:intramolecular oxidoreductase activity, interconverting aldoses and ketoses"/>
    <property type="evidence" value="ECO:0007669"/>
    <property type="project" value="InterPro"/>
</dbReference>
<dbReference type="GO" id="GO:0005996">
    <property type="term" value="P:monosaccharide metabolic process"/>
    <property type="evidence" value="ECO:0007669"/>
    <property type="project" value="InterPro"/>
</dbReference>
<dbReference type="SUPFAM" id="SSF53743">
    <property type="entry name" value="FucI/AraA N-terminal and middle domains"/>
    <property type="match status" value="1"/>
</dbReference>
<sequence length="140" mass="15089">MAKTTFGVIVGNRGFFPDALAKEGRRGILSVLKKSGYKTVALSMNETKYGAVETFQEAKKCGAVFAKNSEKIDGIIVTLPNFGDEKGVAEAVKRSGLRVPVLIHAEADEKNSMLMGRRRDSFCGKISVCNNLVQAGIAFT</sequence>
<evidence type="ECO:0000313" key="3">
    <source>
        <dbReference type="EMBL" id="GAI88024.1"/>
    </source>
</evidence>
<evidence type="ECO:0000256" key="1">
    <source>
        <dbReference type="ARBA" id="ARBA00023235"/>
    </source>
</evidence>
<gene>
    <name evidence="3" type="ORF">S12H4_15788</name>
</gene>
<evidence type="ECO:0008006" key="4">
    <source>
        <dbReference type="Google" id="ProtNLM"/>
    </source>
</evidence>
<dbReference type="PANTHER" id="PTHR36120">
    <property type="entry name" value="FUCOSE ISOMERASE"/>
    <property type="match status" value="1"/>
</dbReference>
<evidence type="ECO:0000256" key="2">
    <source>
        <dbReference type="ARBA" id="ARBA00023277"/>
    </source>
</evidence>
<dbReference type="GO" id="GO:0005737">
    <property type="term" value="C:cytoplasm"/>
    <property type="evidence" value="ECO:0007669"/>
    <property type="project" value="InterPro"/>
</dbReference>